<dbReference type="Gene3D" id="1.10.1200.10">
    <property type="entry name" value="ACP-like"/>
    <property type="match status" value="1"/>
</dbReference>
<dbReference type="Proteomes" id="UP000466619">
    <property type="component" value="Unassembled WGS sequence"/>
</dbReference>
<name>A0ABX0ATE9_9GAMM</name>
<reference evidence="3 4" key="1">
    <citation type="submission" date="2019-12" db="EMBL/GenBank/DDBJ databases">
        <title>Engineering Photorhabdus to improve their lethality against agricultural pests.</title>
        <authorList>
            <person name="Machado R.A.R."/>
        </authorList>
    </citation>
    <scope>NUCLEOTIDE SEQUENCE [LARGE SCALE GENOMIC DNA]</scope>
    <source>
        <strain evidence="3 4">M-CN4</strain>
    </source>
</reference>
<dbReference type="EMBL" id="WSFC01000064">
    <property type="protein sequence ID" value="NDL05454.1"/>
    <property type="molecule type" value="Genomic_DNA"/>
</dbReference>
<evidence type="ECO:0000313" key="4">
    <source>
        <dbReference type="Proteomes" id="UP000466619"/>
    </source>
</evidence>
<gene>
    <name evidence="3" type="ORF">GPY48_20370</name>
</gene>
<comment type="caution">
    <text evidence="3">The sequence shown here is derived from an EMBL/GenBank/DDBJ whole genome shotgun (WGS) entry which is preliminary data.</text>
</comment>
<organism evidence="3 4">
    <name type="scientific">Photorhabdus bodei</name>
    <dbReference type="NCBI Taxonomy" id="2029681"/>
    <lineage>
        <taxon>Bacteria</taxon>
        <taxon>Pseudomonadati</taxon>
        <taxon>Pseudomonadota</taxon>
        <taxon>Gammaproteobacteria</taxon>
        <taxon>Enterobacterales</taxon>
        <taxon>Morganellaceae</taxon>
        <taxon>Photorhabdus</taxon>
    </lineage>
</organism>
<accession>A0ABX0ATE9</accession>
<keyword evidence="4" id="KW-1185">Reference proteome</keyword>
<dbReference type="Pfam" id="PF00550">
    <property type="entry name" value="PP-binding"/>
    <property type="match status" value="1"/>
</dbReference>
<protein>
    <recommendedName>
        <fullName evidence="2">Carrier domain-containing protein</fullName>
    </recommendedName>
</protein>
<feature type="domain" description="Carrier" evidence="2">
    <location>
        <begin position="41"/>
        <end position="82"/>
    </location>
</feature>
<dbReference type="SUPFAM" id="SSF47336">
    <property type="entry name" value="ACP-like"/>
    <property type="match status" value="1"/>
</dbReference>
<keyword evidence="1" id="KW-0812">Transmembrane</keyword>
<evidence type="ECO:0000313" key="3">
    <source>
        <dbReference type="EMBL" id="NDL05454.1"/>
    </source>
</evidence>
<keyword evidence="1" id="KW-0472">Membrane</keyword>
<evidence type="ECO:0000259" key="2">
    <source>
        <dbReference type="Pfam" id="PF00550"/>
    </source>
</evidence>
<feature type="transmembrane region" description="Helical" evidence="1">
    <location>
        <begin position="20"/>
        <end position="38"/>
    </location>
</feature>
<proteinExistence type="predicted"/>
<evidence type="ECO:0000256" key="1">
    <source>
        <dbReference type="SAM" id="Phobius"/>
    </source>
</evidence>
<dbReference type="RefSeq" id="WP_338015696.1">
    <property type="nucleotide sequence ID" value="NZ_CAWPJS010000064.1"/>
</dbReference>
<sequence>MDAQFSTAASQFYAAKNCRLFRHFLYLANLICFLIFATTDNLGAHSLTISKIVALTARDLCCRLNIADIFQHNTIRKLAEYIENKAVATEHAIAIAEERRTSLSPQQNLPWYLSALNPDDCSYTLPLAVEIRGYLAPTNV</sequence>
<keyword evidence="1" id="KW-1133">Transmembrane helix</keyword>
<dbReference type="InterPro" id="IPR036736">
    <property type="entry name" value="ACP-like_sf"/>
</dbReference>
<dbReference type="InterPro" id="IPR009081">
    <property type="entry name" value="PP-bd_ACP"/>
</dbReference>